<protein>
    <submittedName>
        <fullName evidence="1">Uncharacterized protein</fullName>
    </submittedName>
</protein>
<accession>A0A0K2TP74</accession>
<proteinExistence type="predicted"/>
<dbReference type="EMBL" id="HACA01010071">
    <property type="protein sequence ID" value="CDW27432.1"/>
    <property type="molecule type" value="Transcribed_RNA"/>
</dbReference>
<dbReference type="AlphaFoldDB" id="A0A0K2TP74"/>
<sequence length="208" mass="23861">WILRNQGTRREIKGSVPPSLRVSGRVFLLPKSPHPKKSQSSTNDTLIYIITQLFTTHNKKINMKVVFCIILLCGSGSAYPQGHYQEQHYEPRRAIATLNAFQRFSPNQGLQTQVPTKRLNDDDLDITSILEKSDSNWSPDFVEMLQNMKEEGRSIKVNSDQDDMNLVQSPNSVICKMEPYNTCYHVAPNGDILLSLVRQRPMRLLRIY</sequence>
<evidence type="ECO:0000313" key="1">
    <source>
        <dbReference type="EMBL" id="CDW27432.1"/>
    </source>
</evidence>
<name>A0A0K2TP74_LEPSM</name>
<feature type="non-terminal residue" evidence="1">
    <location>
        <position position="1"/>
    </location>
</feature>
<organism evidence="1">
    <name type="scientific">Lepeophtheirus salmonis</name>
    <name type="common">Salmon louse</name>
    <name type="synonym">Caligus salmonis</name>
    <dbReference type="NCBI Taxonomy" id="72036"/>
    <lineage>
        <taxon>Eukaryota</taxon>
        <taxon>Metazoa</taxon>
        <taxon>Ecdysozoa</taxon>
        <taxon>Arthropoda</taxon>
        <taxon>Crustacea</taxon>
        <taxon>Multicrustacea</taxon>
        <taxon>Hexanauplia</taxon>
        <taxon>Copepoda</taxon>
        <taxon>Siphonostomatoida</taxon>
        <taxon>Caligidae</taxon>
        <taxon>Lepeophtheirus</taxon>
    </lineage>
</organism>
<reference evidence="1" key="1">
    <citation type="submission" date="2014-05" db="EMBL/GenBank/DDBJ databases">
        <authorList>
            <person name="Chronopoulou M."/>
        </authorList>
    </citation>
    <scope>NUCLEOTIDE SEQUENCE</scope>
    <source>
        <tissue evidence="1">Whole organism</tissue>
    </source>
</reference>